<dbReference type="EMBL" id="CP097649">
    <property type="protein sequence ID" value="URI15625.1"/>
    <property type="molecule type" value="Genomic_DNA"/>
</dbReference>
<evidence type="ECO:0000313" key="3">
    <source>
        <dbReference type="Proteomes" id="UP001055429"/>
    </source>
</evidence>
<dbReference type="InterPro" id="IPR003347">
    <property type="entry name" value="JmjC_dom"/>
</dbReference>
<dbReference type="Gene3D" id="2.60.120.10">
    <property type="entry name" value="Jelly Rolls"/>
    <property type="match status" value="1"/>
</dbReference>
<proteinExistence type="predicted"/>
<dbReference type="Pfam" id="PF13621">
    <property type="entry name" value="Cupin_8"/>
    <property type="match status" value="1"/>
</dbReference>
<organism evidence="2 3">
    <name type="scientific">Brevundimonas albigilva</name>
    <dbReference type="NCBI Taxonomy" id="1312364"/>
    <lineage>
        <taxon>Bacteria</taxon>
        <taxon>Pseudomonadati</taxon>
        <taxon>Pseudomonadota</taxon>
        <taxon>Alphaproteobacteria</taxon>
        <taxon>Caulobacterales</taxon>
        <taxon>Caulobacteraceae</taxon>
        <taxon>Brevundimonas</taxon>
    </lineage>
</organism>
<dbReference type="Proteomes" id="UP001055429">
    <property type="component" value="Chromosome"/>
</dbReference>
<accession>A0ABY4SSI2</accession>
<dbReference type="InterPro" id="IPR041667">
    <property type="entry name" value="Cupin_8"/>
</dbReference>
<gene>
    <name evidence="2" type="ORF">M8231_01115</name>
</gene>
<evidence type="ECO:0000313" key="2">
    <source>
        <dbReference type="EMBL" id="URI15625.1"/>
    </source>
</evidence>
<dbReference type="SUPFAM" id="SSF51197">
    <property type="entry name" value="Clavaminate synthase-like"/>
    <property type="match status" value="1"/>
</dbReference>
<protein>
    <submittedName>
        <fullName evidence="2">Cupin-like domain-containing protein</fullName>
    </submittedName>
</protein>
<feature type="domain" description="JmjC" evidence="1">
    <location>
        <begin position="123"/>
        <end position="273"/>
    </location>
</feature>
<name>A0ABY4SSI2_9CAUL</name>
<dbReference type="PANTHER" id="PTHR12461">
    <property type="entry name" value="HYPOXIA-INDUCIBLE FACTOR 1 ALPHA INHIBITOR-RELATED"/>
    <property type="match status" value="1"/>
</dbReference>
<keyword evidence="3" id="KW-1185">Reference proteome</keyword>
<dbReference type="RefSeq" id="WP_250202075.1">
    <property type="nucleotide sequence ID" value="NZ_CP097649.1"/>
</dbReference>
<sequence length="337" mass="36847">MTPGFPTPETACPVLTQVGRAQFFDEIVPAGRPVVMRGLVGDWPAVRAARQSPQALVDHLGAFDQGRPVRVIVTDPSEDGRFFYDDALTRLNFRKHEGTVSQVLARLLAPSDGSAFAAQAVTAPDILPGFSAANPSPLVDDDVPARLWISTQAVVQTHYDLYDNIACAVSGRRRFILFPPEQAPNLYLGPLEHTPAGAPVSMVRLDAPDLERFPRFPTAWAAAQAADLAPGDALFIPFMWWHHVQSLDRVSVLANFWWNATPDRGAMAAVIHAIAAVRDLPARQRRAWAGLFEALVFDAETPPGRHLPPERRGVQGPLDAAAQQRLRDTLIRTLSQA</sequence>
<dbReference type="PROSITE" id="PS51184">
    <property type="entry name" value="JMJC"/>
    <property type="match status" value="1"/>
</dbReference>
<dbReference type="SMART" id="SM00558">
    <property type="entry name" value="JmjC"/>
    <property type="match status" value="1"/>
</dbReference>
<dbReference type="InterPro" id="IPR014710">
    <property type="entry name" value="RmlC-like_jellyroll"/>
</dbReference>
<dbReference type="PANTHER" id="PTHR12461:SF105">
    <property type="entry name" value="HYPOXIA-INDUCIBLE FACTOR 1-ALPHA INHIBITOR"/>
    <property type="match status" value="1"/>
</dbReference>
<evidence type="ECO:0000259" key="1">
    <source>
        <dbReference type="PROSITE" id="PS51184"/>
    </source>
</evidence>
<reference evidence="2" key="1">
    <citation type="submission" date="2022-05" db="EMBL/GenBank/DDBJ databases">
        <title>Brevundimonas albigilva TT17 genome sequence.</title>
        <authorList>
            <person name="Lee K."/>
            <person name="Son H."/>
        </authorList>
    </citation>
    <scope>NUCLEOTIDE SEQUENCE</scope>
    <source>
        <strain evidence="2">TT17</strain>
    </source>
</reference>